<proteinExistence type="predicted"/>
<organism evidence="1 2">
    <name type="scientific">Austropuccinia psidii MF-1</name>
    <dbReference type="NCBI Taxonomy" id="1389203"/>
    <lineage>
        <taxon>Eukaryota</taxon>
        <taxon>Fungi</taxon>
        <taxon>Dikarya</taxon>
        <taxon>Basidiomycota</taxon>
        <taxon>Pucciniomycotina</taxon>
        <taxon>Pucciniomycetes</taxon>
        <taxon>Pucciniales</taxon>
        <taxon>Sphaerophragmiaceae</taxon>
        <taxon>Austropuccinia</taxon>
    </lineage>
</organism>
<name>A0A9Q3FKQ2_9BASI</name>
<dbReference type="Proteomes" id="UP000765509">
    <property type="component" value="Unassembled WGS sequence"/>
</dbReference>
<dbReference type="EMBL" id="AVOT02044884">
    <property type="protein sequence ID" value="MBW0540232.1"/>
    <property type="molecule type" value="Genomic_DNA"/>
</dbReference>
<protein>
    <submittedName>
        <fullName evidence="1">Uncharacterized protein</fullName>
    </submittedName>
</protein>
<gene>
    <name evidence="1" type="ORF">O181_079947</name>
</gene>
<dbReference type="AlphaFoldDB" id="A0A9Q3FKQ2"/>
<comment type="caution">
    <text evidence="1">The sequence shown here is derived from an EMBL/GenBank/DDBJ whole genome shotgun (WGS) entry which is preliminary data.</text>
</comment>
<sequence length="165" mass="18961">MHQKTHHSPSGISCGLAFTKNDYIDHISNISKQIQDETQAIGFNSDAENMIHRSSCASWIIASENFQQKQTFDNSIHSDPISNLEDFDFSFWSYQHLVQNNNSGVTAMTIMAILDSYHDIGHKASRFLLPALKVLIEQFQKNQEKEFKENKMKIPKRIQVLFINS</sequence>
<reference evidence="1" key="1">
    <citation type="submission" date="2021-03" db="EMBL/GenBank/DDBJ databases">
        <title>Draft genome sequence of rust myrtle Austropuccinia psidii MF-1, a brazilian biotype.</title>
        <authorList>
            <person name="Quecine M.C."/>
            <person name="Pachon D.M.R."/>
            <person name="Bonatelli M.L."/>
            <person name="Correr F.H."/>
            <person name="Franceschini L.M."/>
            <person name="Leite T.F."/>
            <person name="Margarido G.R.A."/>
            <person name="Almeida C.A."/>
            <person name="Ferrarezi J.A."/>
            <person name="Labate C.A."/>
        </authorList>
    </citation>
    <scope>NUCLEOTIDE SEQUENCE</scope>
    <source>
        <strain evidence="1">MF-1</strain>
    </source>
</reference>
<evidence type="ECO:0000313" key="1">
    <source>
        <dbReference type="EMBL" id="MBW0540232.1"/>
    </source>
</evidence>
<accession>A0A9Q3FKQ2</accession>
<keyword evidence="2" id="KW-1185">Reference proteome</keyword>
<evidence type="ECO:0000313" key="2">
    <source>
        <dbReference type="Proteomes" id="UP000765509"/>
    </source>
</evidence>